<dbReference type="Proteomes" id="UP000326671">
    <property type="component" value="Unassembled WGS sequence"/>
</dbReference>
<evidence type="ECO:0000313" key="1">
    <source>
        <dbReference type="EMBL" id="KAA9023930.1"/>
    </source>
</evidence>
<name>A0A5J5HS32_9BACI</name>
<sequence>MSGGIYLLQDNGELLEMNEQEYDSEDLLQSLIAKYPNLLAGDQMDKESPRKWLLVSREVSIASSQDGTGRWSVDHLFIDQDGIPTLVEVKRSSDTRIRREVVGQLLEYAANATVYWPISFIQERFEKNCEQEEMNPDEKITELTDGEEPEEFWGKVETNLKMGKVRLVFLADEIPSELKRIVEFLNEQMNPAEVLAIEVKQYVGNNLKTLVPRVIGQTSEAQQKKMTSQGKQWDFDSFMGDLSNNTNENTVEAAKSVYEWAKTKMDYIWWGKGKVEGSFVPVFIHNEKKYQLFAVRSKGHVEIYFNTYQSRPPFDEEQKRRELLDKLNSLLQIPIPDEAISKFPKITLSSISGQEKLERFLGIYDWFIEEVKRVN</sequence>
<protein>
    <submittedName>
        <fullName evidence="1">Uncharacterized protein</fullName>
    </submittedName>
</protein>
<evidence type="ECO:0000313" key="2">
    <source>
        <dbReference type="Proteomes" id="UP000326671"/>
    </source>
</evidence>
<accession>A0A5J5HS32</accession>
<reference evidence="1 2" key="1">
    <citation type="submission" date="2019-09" db="EMBL/GenBank/DDBJ databases">
        <title>Whole genome sequences of isolates from the Mars Exploration Rovers.</title>
        <authorList>
            <person name="Seuylemezian A."/>
            <person name="Vaishampayan P."/>
        </authorList>
    </citation>
    <scope>NUCLEOTIDE SEQUENCE [LARGE SCALE GENOMIC DNA]</scope>
    <source>
        <strain evidence="1 2">MER_TA_151</strain>
    </source>
</reference>
<comment type="caution">
    <text evidence="1">The sequence shown here is derived from an EMBL/GenBank/DDBJ whole genome shotgun (WGS) entry which is preliminary data.</text>
</comment>
<dbReference type="InterPro" id="IPR011856">
    <property type="entry name" value="tRNA_endonuc-like_dom_sf"/>
</dbReference>
<dbReference type="Gene3D" id="3.40.1350.10">
    <property type="match status" value="1"/>
</dbReference>
<dbReference type="AlphaFoldDB" id="A0A5J5HS32"/>
<dbReference type="RefSeq" id="WP_150440330.1">
    <property type="nucleotide sequence ID" value="NZ_VYKL01000018.1"/>
</dbReference>
<dbReference type="GO" id="GO:0003676">
    <property type="term" value="F:nucleic acid binding"/>
    <property type="evidence" value="ECO:0007669"/>
    <property type="project" value="InterPro"/>
</dbReference>
<proteinExistence type="predicted"/>
<gene>
    <name evidence="1" type="ORF">F4V44_12395</name>
</gene>
<keyword evidence="2" id="KW-1185">Reference proteome</keyword>
<organism evidence="1 2">
    <name type="scientific">Niallia endozanthoxylica</name>
    <dbReference type="NCBI Taxonomy" id="2036016"/>
    <lineage>
        <taxon>Bacteria</taxon>
        <taxon>Bacillati</taxon>
        <taxon>Bacillota</taxon>
        <taxon>Bacilli</taxon>
        <taxon>Bacillales</taxon>
        <taxon>Bacillaceae</taxon>
        <taxon>Niallia</taxon>
    </lineage>
</organism>
<dbReference type="OrthoDB" id="570199at2"/>
<dbReference type="EMBL" id="VYKL01000018">
    <property type="protein sequence ID" value="KAA9023930.1"/>
    <property type="molecule type" value="Genomic_DNA"/>
</dbReference>